<evidence type="ECO:0000313" key="1">
    <source>
        <dbReference type="EMBL" id="KAK3743081.1"/>
    </source>
</evidence>
<dbReference type="EMBL" id="JAWDGP010006323">
    <property type="protein sequence ID" value="KAK3743081.1"/>
    <property type="molecule type" value="Genomic_DNA"/>
</dbReference>
<organism evidence="1 2">
    <name type="scientific">Elysia crispata</name>
    <name type="common">lettuce slug</name>
    <dbReference type="NCBI Taxonomy" id="231223"/>
    <lineage>
        <taxon>Eukaryota</taxon>
        <taxon>Metazoa</taxon>
        <taxon>Spiralia</taxon>
        <taxon>Lophotrochozoa</taxon>
        <taxon>Mollusca</taxon>
        <taxon>Gastropoda</taxon>
        <taxon>Heterobranchia</taxon>
        <taxon>Euthyneura</taxon>
        <taxon>Panpulmonata</taxon>
        <taxon>Sacoglossa</taxon>
        <taxon>Placobranchoidea</taxon>
        <taxon>Plakobranchidae</taxon>
        <taxon>Elysia</taxon>
    </lineage>
</organism>
<accession>A0AAE1CXH0</accession>
<sequence length="78" mass="8926">MPSPTDERLHTARPRFWSAQVLKRHRSLSCTGPQAAQVLKLHRSSSGTGPQAAQVLKLQQYRRRREQPRLNQVERAVA</sequence>
<reference evidence="1" key="1">
    <citation type="journal article" date="2023" name="G3 (Bethesda)">
        <title>A reference genome for the long-term kleptoplast-retaining sea slug Elysia crispata morphotype clarki.</title>
        <authorList>
            <person name="Eastman K.E."/>
            <person name="Pendleton A.L."/>
            <person name="Shaikh M.A."/>
            <person name="Suttiyut T."/>
            <person name="Ogas R."/>
            <person name="Tomko P."/>
            <person name="Gavelis G."/>
            <person name="Widhalm J.R."/>
            <person name="Wisecaver J.H."/>
        </authorList>
    </citation>
    <scope>NUCLEOTIDE SEQUENCE</scope>
    <source>
        <strain evidence="1">ECLA1</strain>
    </source>
</reference>
<keyword evidence="2" id="KW-1185">Reference proteome</keyword>
<proteinExistence type="predicted"/>
<name>A0AAE1CXH0_9GAST</name>
<dbReference type="Proteomes" id="UP001283361">
    <property type="component" value="Unassembled WGS sequence"/>
</dbReference>
<comment type="caution">
    <text evidence="1">The sequence shown here is derived from an EMBL/GenBank/DDBJ whole genome shotgun (WGS) entry which is preliminary data.</text>
</comment>
<gene>
    <name evidence="1" type="ORF">RRG08_063944</name>
</gene>
<dbReference type="AlphaFoldDB" id="A0AAE1CXH0"/>
<protein>
    <submittedName>
        <fullName evidence="1">Uncharacterized protein</fullName>
    </submittedName>
</protein>
<evidence type="ECO:0000313" key="2">
    <source>
        <dbReference type="Proteomes" id="UP001283361"/>
    </source>
</evidence>